<keyword evidence="4" id="KW-0804">Transcription</keyword>
<accession>A0AAU8CX98</accession>
<dbReference type="Gene3D" id="3.40.190.290">
    <property type="match status" value="1"/>
</dbReference>
<gene>
    <name evidence="6" type="ORF">ABVK50_13695</name>
</gene>
<dbReference type="PANTHER" id="PTHR30537">
    <property type="entry name" value="HTH-TYPE TRANSCRIPTIONAL REGULATOR"/>
    <property type="match status" value="1"/>
</dbReference>
<dbReference type="PANTHER" id="PTHR30537:SF5">
    <property type="entry name" value="HTH-TYPE TRANSCRIPTIONAL ACTIVATOR TTDR-RELATED"/>
    <property type="match status" value="1"/>
</dbReference>
<dbReference type="InterPro" id="IPR000847">
    <property type="entry name" value="LysR_HTH_N"/>
</dbReference>
<dbReference type="InterPro" id="IPR036388">
    <property type="entry name" value="WH-like_DNA-bd_sf"/>
</dbReference>
<dbReference type="GO" id="GO:0003700">
    <property type="term" value="F:DNA-binding transcription factor activity"/>
    <property type="evidence" value="ECO:0007669"/>
    <property type="project" value="InterPro"/>
</dbReference>
<dbReference type="InterPro" id="IPR005119">
    <property type="entry name" value="LysR_subst-bd"/>
</dbReference>
<dbReference type="SUPFAM" id="SSF53850">
    <property type="entry name" value="Periplasmic binding protein-like II"/>
    <property type="match status" value="1"/>
</dbReference>
<reference evidence="6" key="1">
    <citation type="submission" date="2024-06" db="EMBL/GenBank/DDBJ databases">
        <title>Mesorhizobium karijinii sp. nov., a symbiont of the iconic Swainsona formosa from arid Australia.</title>
        <authorList>
            <person name="Hill Y.J."/>
            <person name="Watkin E.L.J."/>
            <person name="O'Hara G.W."/>
            <person name="Terpolilli J."/>
            <person name="Tye M.L."/>
            <person name="Kohlmeier M.G."/>
        </authorList>
    </citation>
    <scope>NUCLEOTIDE SEQUENCE</scope>
    <source>
        <strain evidence="6">WSM2240</strain>
    </source>
</reference>
<dbReference type="Pfam" id="PF03466">
    <property type="entry name" value="LysR_substrate"/>
    <property type="match status" value="1"/>
</dbReference>
<evidence type="ECO:0000259" key="5">
    <source>
        <dbReference type="PROSITE" id="PS50931"/>
    </source>
</evidence>
<dbReference type="CDD" id="cd08471">
    <property type="entry name" value="PBP2_CrgA_like_2"/>
    <property type="match status" value="1"/>
</dbReference>
<dbReference type="InterPro" id="IPR058163">
    <property type="entry name" value="LysR-type_TF_proteobact-type"/>
</dbReference>
<evidence type="ECO:0000256" key="2">
    <source>
        <dbReference type="ARBA" id="ARBA00023015"/>
    </source>
</evidence>
<sequence>MDRLDELAIFVAVIDGGSLTVAARRLRRSPPAISRALAGLEDRAGVRLIERTTRRLSPTEAGRELAEKARALLGDYDRVMSGVSAAPLRGLLRVTAPVQFGRRHVARVVTSFLDAFPEVQVELILNDRNLDLIEEGLDVAVRIGPLSDSALLVRRVGEVRRVVVASPEYLRSRGIPERPADLAKHDTIFNSLRSGAREWRFGPAARGTVVRLSPRLLVNDVESQLLAARAGRGIARFLSYQVADDLAAGSLVRLIAEFEPPPLPVQLVARSGPHMPAKVRAFLDHAAAAFQELAVIRPSGAA</sequence>
<dbReference type="RefSeq" id="WP_353641039.1">
    <property type="nucleotide sequence ID" value="NZ_CP159253.1"/>
</dbReference>
<keyword evidence="2" id="KW-0805">Transcription regulation</keyword>
<feature type="domain" description="HTH lysR-type" evidence="5">
    <location>
        <begin position="1"/>
        <end position="59"/>
    </location>
</feature>
<dbReference type="InterPro" id="IPR036390">
    <property type="entry name" value="WH_DNA-bd_sf"/>
</dbReference>
<dbReference type="GO" id="GO:0043565">
    <property type="term" value="F:sequence-specific DNA binding"/>
    <property type="evidence" value="ECO:0007669"/>
    <property type="project" value="TreeGrafter"/>
</dbReference>
<proteinExistence type="inferred from homology"/>
<protein>
    <submittedName>
        <fullName evidence="6">LysR family transcriptional regulator</fullName>
    </submittedName>
</protein>
<dbReference type="Pfam" id="PF00126">
    <property type="entry name" value="HTH_1"/>
    <property type="match status" value="1"/>
</dbReference>
<name>A0AAU8CX98_9HYPH</name>
<dbReference type="AlphaFoldDB" id="A0AAU8CX98"/>
<dbReference type="PROSITE" id="PS50931">
    <property type="entry name" value="HTH_LYSR"/>
    <property type="match status" value="1"/>
</dbReference>
<dbReference type="FunFam" id="1.10.10.10:FF:000001">
    <property type="entry name" value="LysR family transcriptional regulator"/>
    <property type="match status" value="1"/>
</dbReference>
<comment type="similarity">
    <text evidence="1">Belongs to the LysR transcriptional regulatory family.</text>
</comment>
<organism evidence="6">
    <name type="scientific">Mesorhizobium sp. WSM2240</name>
    <dbReference type="NCBI Taxonomy" id="3228851"/>
    <lineage>
        <taxon>Bacteria</taxon>
        <taxon>Pseudomonadati</taxon>
        <taxon>Pseudomonadota</taxon>
        <taxon>Alphaproteobacteria</taxon>
        <taxon>Hyphomicrobiales</taxon>
        <taxon>Phyllobacteriaceae</taxon>
        <taxon>Mesorhizobium</taxon>
    </lineage>
</organism>
<keyword evidence="3" id="KW-0238">DNA-binding</keyword>
<dbReference type="EMBL" id="CP159253">
    <property type="protein sequence ID" value="XCG51457.1"/>
    <property type="molecule type" value="Genomic_DNA"/>
</dbReference>
<evidence type="ECO:0000313" key="6">
    <source>
        <dbReference type="EMBL" id="XCG51457.1"/>
    </source>
</evidence>
<evidence type="ECO:0000256" key="4">
    <source>
        <dbReference type="ARBA" id="ARBA00023163"/>
    </source>
</evidence>
<dbReference type="GO" id="GO:0006351">
    <property type="term" value="P:DNA-templated transcription"/>
    <property type="evidence" value="ECO:0007669"/>
    <property type="project" value="TreeGrafter"/>
</dbReference>
<dbReference type="Gene3D" id="1.10.10.10">
    <property type="entry name" value="Winged helix-like DNA-binding domain superfamily/Winged helix DNA-binding domain"/>
    <property type="match status" value="1"/>
</dbReference>
<dbReference type="SUPFAM" id="SSF46785">
    <property type="entry name" value="Winged helix' DNA-binding domain"/>
    <property type="match status" value="1"/>
</dbReference>
<evidence type="ECO:0000256" key="3">
    <source>
        <dbReference type="ARBA" id="ARBA00023125"/>
    </source>
</evidence>
<evidence type="ECO:0000256" key="1">
    <source>
        <dbReference type="ARBA" id="ARBA00009437"/>
    </source>
</evidence>